<reference evidence="2" key="1">
    <citation type="submission" date="2020-07" db="EMBL/GenBank/DDBJ databases">
        <title>Multicomponent nature underlies the extraordinary mechanical properties of spider dragline silk.</title>
        <authorList>
            <person name="Kono N."/>
            <person name="Nakamura H."/>
            <person name="Mori M."/>
            <person name="Yoshida Y."/>
            <person name="Ohtoshi R."/>
            <person name="Malay A.D."/>
            <person name="Moran D.A.P."/>
            <person name="Tomita M."/>
            <person name="Numata K."/>
            <person name="Arakawa K."/>
        </authorList>
    </citation>
    <scope>NUCLEOTIDE SEQUENCE</scope>
</reference>
<dbReference type="PANTHER" id="PTHR46060:SF1">
    <property type="entry name" value="MARINER MOS1 TRANSPOSASE-LIKE PROTEIN"/>
    <property type="match status" value="1"/>
</dbReference>
<dbReference type="Proteomes" id="UP000887116">
    <property type="component" value="Unassembled WGS sequence"/>
</dbReference>
<organism evidence="2 3">
    <name type="scientific">Trichonephila clavata</name>
    <name type="common">Joro spider</name>
    <name type="synonym">Nephila clavata</name>
    <dbReference type="NCBI Taxonomy" id="2740835"/>
    <lineage>
        <taxon>Eukaryota</taxon>
        <taxon>Metazoa</taxon>
        <taxon>Ecdysozoa</taxon>
        <taxon>Arthropoda</taxon>
        <taxon>Chelicerata</taxon>
        <taxon>Arachnida</taxon>
        <taxon>Araneae</taxon>
        <taxon>Araneomorphae</taxon>
        <taxon>Entelegynae</taxon>
        <taxon>Araneoidea</taxon>
        <taxon>Nephilidae</taxon>
        <taxon>Trichonephila</taxon>
    </lineage>
</organism>
<dbReference type="AlphaFoldDB" id="A0A8X6J7A4"/>
<evidence type="ECO:0000259" key="1">
    <source>
        <dbReference type="Pfam" id="PF17906"/>
    </source>
</evidence>
<dbReference type="OrthoDB" id="616263at2759"/>
<dbReference type="PANTHER" id="PTHR46060">
    <property type="entry name" value="MARINER MOS1 TRANSPOSASE-LIKE PROTEIN"/>
    <property type="match status" value="1"/>
</dbReference>
<protein>
    <submittedName>
        <fullName evidence="2">HTH_48 domain-containing protein</fullName>
    </submittedName>
</protein>
<dbReference type="InterPro" id="IPR052709">
    <property type="entry name" value="Transposase-MT_Hybrid"/>
</dbReference>
<evidence type="ECO:0000313" key="2">
    <source>
        <dbReference type="EMBL" id="GFR23340.1"/>
    </source>
</evidence>
<feature type="domain" description="Mos1 transposase HTH" evidence="1">
    <location>
        <begin position="16"/>
        <end position="52"/>
    </location>
</feature>
<evidence type="ECO:0000313" key="3">
    <source>
        <dbReference type="Proteomes" id="UP000887116"/>
    </source>
</evidence>
<comment type="caution">
    <text evidence="2">The sequence shown here is derived from an EMBL/GenBank/DDBJ whole genome shotgun (WGS) entry which is preliminary data.</text>
</comment>
<accession>A0A8X6J7A4</accession>
<dbReference type="Pfam" id="PF17906">
    <property type="entry name" value="HTH_48"/>
    <property type="match status" value="1"/>
</dbReference>
<gene>
    <name evidence="2" type="primary">NCL1_39999</name>
    <name evidence="2" type="ORF">TNCT_366841</name>
</gene>
<sequence length="121" mass="13793">MEVTHVEQYAYIKIAILRGKNAMECHSELVEALGNNALPYTVAQWIGKFQQGRVLTSDEQLSGPPVSVRTDLARAIVEQLRDGERQWTLLELERANGIEKGTLQRRLRNELHLRKITAGWV</sequence>
<dbReference type="InterPro" id="IPR041426">
    <property type="entry name" value="Mos1_HTH"/>
</dbReference>
<keyword evidence="3" id="KW-1185">Reference proteome</keyword>
<proteinExistence type="predicted"/>
<name>A0A8X6J7A4_TRICU</name>
<dbReference type="EMBL" id="BMAO01008427">
    <property type="protein sequence ID" value="GFR23340.1"/>
    <property type="molecule type" value="Genomic_DNA"/>
</dbReference>